<comment type="similarity">
    <text evidence="1">Belongs to the protease inhibitor I11 (ecotin) family.</text>
</comment>
<dbReference type="Pfam" id="PF03974">
    <property type="entry name" value="Ecotin"/>
    <property type="match status" value="1"/>
</dbReference>
<keyword evidence="3" id="KW-1185">Reference proteome</keyword>
<reference evidence="2 3" key="1">
    <citation type="submission" date="2021-02" db="EMBL/GenBank/DDBJ databases">
        <title>Complete genome of Desulfoluna sp. strain ASN36.</title>
        <authorList>
            <person name="Takahashi A."/>
            <person name="Kojima H."/>
            <person name="Fukui M."/>
        </authorList>
    </citation>
    <scope>NUCLEOTIDE SEQUENCE [LARGE SCALE GENOMIC DNA]</scope>
    <source>
        <strain evidence="2 3">ASN36</strain>
    </source>
</reference>
<evidence type="ECO:0000313" key="2">
    <source>
        <dbReference type="EMBL" id="BCS97730.1"/>
    </source>
</evidence>
<dbReference type="PANTHER" id="PTHR35890:SF3">
    <property type="entry name" value="ECOTIN"/>
    <property type="match status" value="1"/>
</dbReference>
<dbReference type="Gene3D" id="2.60.40.550">
    <property type="entry name" value="Ecotin"/>
    <property type="match status" value="1"/>
</dbReference>
<accession>A0ABN6FB11</accession>
<evidence type="ECO:0000256" key="1">
    <source>
        <dbReference type="ARBA" id="ARBA00010558"/>
    </source>
</evidence>
<dbReference type="InterPro" id="IPR036198">
    <property type="entry name" value="Ecotin_sf"/>
</dbReference>
<dbReference type="Proteomes" id="UP001320148">
    <property type="component" value="Chromosome"/>
</dbReference>
<dbReference type="EMBL" id="AP024488">
    <property type="protein sequence ID" value="BCS97730.1"/>
    <property type="molecule type" value="Genomic_DNA"/>
</dbReference>
<proteinExistence type="inferred from homology"/>
<dbReference type="PANTHER" id="PTHR35890">
    <property type="match status" value="1"/>
</dbReference>
<dbReference type="SUPFAM" id="SSF49772">
    <property type="entry name" value="Ecotin, trypsin inhibitor"/>
    <property type="match status" value="1"/>
</dbReference>
<organism evidence="2 3">
    <name type="scientific">Desulfoluna limicola</name>
    <dbReference type="NCBI Taxonomy" id="2810562"/>
    <lineage>
        <taxon>Bacteria</taxon>
        <taxon>Pseudomonadati</taxon>
        <taxon>Thermodesulfobacteriota</taxon>
        <taxon>Desulfobacteria</taxon>
        <taxon>Desulfobacterales</taxon>
        <taxon>Desulfolunaceae</taxon>
        <taxon>Desulfoluna</taxon>
    </lineage>
</organism>
<name>A0ABN6FB11_9BACT</name>
<evidence type="ECO:0000313" key="3">
    <source>
        <dbReference type="Proteomes" id="UP001320148"/>
    </source>
</evidence>
<protein>
    <submittedName>
        <fullName evidence="2">Ecotin</fullName>
    </submittedName>
</protein>
<dbReference type="InterPro" id="IPR005658">
    <property type="entry name" value="Prot_inh_ecotin"/>
</dbReference>
<sequence>MERFVIVLPEKARGEDEGFMVELIAGKMMMTDGVNLMRLGSVIEPRPLKGWGYTYYEVTGTSQAMSTLMAPPEGAPMVEAFVSGKPLKVRYNSRLPIVVYAPKGFEIKYRIWKASDTTETAEKE</sequence>
<gene>
    <name evidence="2" type="primary">eco_1</name>
    <name evidence="2" type="ORF">DSLASN_33620</name>
</gene>